<evidence type="ECO:0000256" key="1">
    <source>
        <dbReference type="SAM" id="Phobius"/>
    </source>
</evidence>
<keyword evidence="1" id="KW-0472">Membrane</keyword>
<keyword evidence="3" id="KW-1185">Reference proteome</keyword>
<feature type="transmembrane region" description="Helical" evidence="1">
    <location>
        <begin position="26"/>
        <end position="48"/>
    </location>
</feature>
<gene>
    <name evidence="2" type="ORF">SM124_01535</name>
</gene>
<dbReference type="EMBL" id="JAXOFX010000001">
    <property type="protein sequence ID" value="MDZ5470419.1"/>
    <property type="molecule type" value="Genomic_DNA"/>
</dbReference>
<dbReference type="Proteomes" id="UP001290455">
    <property type="component" value="Unassembled WGS sequence"/>
</dbReference>
<evidence type="ECO:0000313" key="3">
    <source>
        <dbReference type="Proteomes" id="UP001290455"/>
    </source>
</evidence>
<dbReference type="RefSeq" id="WP_322444721.1">
    <property type="nucleotide sequence ID" value="NZ_JAXOFX010000001.1"/>
</dbReference>
<evidence type="ECO:0000313" key="2">
    <source>
        <dbReference type="EMBL" id="MDZ5470419.1"/>
    </source>
</evidence>
<name>A0ABU5ITD4_9BACI</name>
<protein>
    <submittedName>
        <fullName evidence="2">Uncharacterized protein</fullName>
    </submittedName>
</protein>
<keyword evidence="1" id="KW-1133">Transmembrane helix</keyword>
<reference evidence="2 3" key="1">
    <citation type="submission" date="2023-11" db="EMBL/GenBank/DDBJ databases">
        <title>Bacillus jintuensis, isolated from a mudflat on the Beibu Gulf coast.</title>
        <authorList>
            <person name="Li M."/>
        </authorList>
    </citation>
    <scope>NUCLEOTIDE SEQUENCE [LARGE SCALE GENOMIC DNA]</scope>
    <source>
        <strain evidence="2 3">31A1R</strain>
    </source>
</reference>
<organism evidence="2 3">
    <name type="scientific">Robertmurraya mangrovi</name>
    <dbReference type="NCBI Taxonomy" id="3098077"/>
    <lineage>
        <taxon>Bacteria</taxon>
        <taxon>Bacillati</taxon>
        <taxon>Bacillota</taxon>
        <taxon>Bacilli</taxon>
        <taxon>Bacillales</taxon>
        <taxon>Bacillaceae</taxon>
        <taxon>Robertmurraya</taxon>
    </lineage>
</organism>
<comment type="caution">
    <text evidence="2">The sequence shown here is derived from an EMBL/GenBank/DDBJ whole genome shotgun (WGS) entry which is preliminary data.</text>
</comment>
<proteinExistence type="predicted"/>
<accession>A0ABU5ITD4</accession>
<keyword evidence="1" id="KW-0812">Transmembrane</keyword>
<sequence length="200" mass="22976">MKRNSTGDTKIDKKRKDITNKTNKRTIIQTVGILLFVPILMFLIFSYVEWKYSVNTKAVEMKQQVEFNSLEDLLYVSTFDELIAVLPKPSKVEKINGQRALHYPVHKNPGPGVLVNVKNEATISSIDFILQNVTTKQFPMLPTNFVEMESLLGKNYDSTEVSCFDVASCDRYIYKYNNKAISFTFEPNSNNIHVIQFSME</sequence>